<protein>
    <submittedName>
        <fullName evidence="1">Uncharacterized protein</fullName>
    </submittedName>
</protein>
<reference evidence="1" key="1">
    <citation type="submission" date="2020-05" db="EMBL/GenBank/DDBJ databases">
        <title>WGS assembly of Panicum virgatum.</title>
        <authorList>
            <person name="Lovell J.T."/>
            <person name="Jenkins J."/>
            <person name="Shu S."/>
            <person name="Juenger T.E."/>
            <person name="Schmutz J."/>
        </authorList>
    </citation>
    <scope>NUCLEOTIDE SEQUENCE</scope>
    <source>
        <strain evidence="1">AP13</strain>
    </source>
</reference>
<gene>
    <name evidence="1" type="ORF">PVAP13_4KG034800</name>
</gene>
<dbReference type="AlphaFoldDB" id="A0A8T0TC42"/>
<evidence type="ECO:0000313" key="2">
    <source>
        <dbReference type="Proteomes" id="UP000823388"/>
    </source>
</evidence>
<sequence length="61" mass="6933">MSSIMRCSYEITLLQPQLSIMDMILTLVLNSVQLVDLSIFLYLCEVGGQIQPGDLRQLQFI</sequence>
<evidence type="ECO:0000313" key="1">
    <source>
        <dbReference type="EMBL" id="KAG2609362.1"/>
    </source>
</evidence>
<organism evidence="1 2">
    <name type="scientific">Panicum virgatum</name>
    <name type="common">Blackwell switchgrass</name>
    <dbReference type="NCBI Taxonomy" id="38727"/>
    <lineage>
        <taxon>Eukaryota</taxon>
        <taxon>Viridiplantae</taxon>
        <taxon>Streptophyta</taxon>
        <taxon>Embryophyta</taxon>
        <taxon>Tracheophyta</taxon>
        <taxon>Spermatophyta</taxon>
        <taxon>Magnoliopsida</taxon>
        <taxon>Liliopsida</taxon>
        <taxon>Poales</taxon>
        <taxon>Poaceae</taxon>
        <taxon>PACMAD clade</taxon>
        <taxon>Panicoideae</taxon>
        <taxon>Panicodae</taxon>
        <taxon>Paniceae</taxon>
        <taxon>Panicinae</taxon>
        <taxon>Panicum</taxon>
        <taxon>Panicum sect. Hiantes</taxon>
    </lineage>
</organism>
<name>A0A8T0TC42_PANVG</name>
<dbReference type="EMBL" id="CM029043">
    <property type="protein sequence ID" value="KAG2609362.1"/>
    <property type="molecule type" value="Genomic_DNA"/>
</dbReference>
<keyword evidence="2" id="KW-1185">Reference proteome</keyword>
<dbReference type="Proteomes" id="UP000823388">
    <property type="component" value="Chromosome 4K"/>
</dbReference>
<accession>A0A8T0TC42</accession>
<comment type="caution">
    <text evidence="1">The sequence shown here is derived from an EMBL/GenBank/DDBJ whole genome shotgun (WGS) entry which is preliminary data.</text>
</comment>
<proteinExistence type="predicted"/>